<feature type="signal peptide" evidence="1">
    <location>
        <begin position="1"/>
        <end position="20"/>
    </location>
</feature>
<protein>
    <submittedName>
        <fullName evidence="2">Uncharacterized protein</fullName>
    </submittedName>
</protein>
<dbReference type="EMBL" id="CP027860">
    <property type="protein sequence ID" value="AVP99004.1"/>
    <property type="molecule type" value="Genomic_DNA"/>
</dbReference>
<reference evidence="2 3" key="2">
    <citation type="submission" date="2018-03" db="EMBL/GenBank/DDBJ databases">
        <authorList>
            <person name="Keele B.F."/>
        </authorList>
    </citation>
    <scope>NUCLEOTIDE SEQUENCE [LARGE SCALE GENOMIC DNA]</scope>
    <source>
        <strain evidence="2 3">D13</strain>
    </source>
</reference>
<proteinExistence type="predicted"/>
<dbReference type="AlphaFoldDB" id="A0A2P1PW50"/>
<keyword evidence="3" id="KW-1185">Reference proteome</keyword>
<reference evidence="2 3" key="1">
    <citation type="submission" date="2018-03" db="EMBL/GenBank/DDBJ databases">
        <title>Ahniella affigens gen. nov., sp. nov., a gammaproteobacterium isolated from sandy soil near a stream.</title>
        <authorList>
            <person name="Ko Y."/>
            <person name="Kim J.-H."/>
        </authorList>
    </citation>
    <scope>NUCLEOTIDE SEQUENCE [LARGE SCALE GENOMIC DNA]</scope>
    <source>
        <strain evidence="2 3">D13</strain>
    </source>
</reference>
<evidence type="ECO:0000256" key="1">
    <source>
        <dbReference type="SAM" id="SignalP"/>
    </source>
</evidence>
<gene>
    <name evidence="2" type="ORF">C7S18_18285</name>
</gene>
<organism evidence="2 3">
    <name type="scientific">Ahniella affigens</name>
    <dbReference type="NCBI Taxonomy" id="2021234"/>
    <lineage>
        <taxon>Bacteria</taxon>
        <taxon>Pseudomonadati</taxon>
        <taxon>Pseudomonadota</taxon>
        <taxon>Gammaproteobacteria</taxon>
        <taxon>Lysobacterales</taxon>
        <taxon>Rhodanobacteraceae</taxon>
        <taxon>Ahniella</taxon>
    </lineage>
</organism>
<name>A0A2P1PW50_9GAMM</name>
<dbReference type="Proteomes" id="UP000241074">
    <property type="component" value="Chromosome"/>
</dbReference>
<feature type="chain" id="PRO_5015118870" evidence="1">
    <location>
        <begin position="21"/>
        <end position="793"/>
    </location>
</feature>
<evidence type="ECO:0000313" key="3">
    <source>
        <dbReference type="Proteomes" id="UP000241074"/>
    </source>
</evidence>
<sequence length="793" mass="84743">MVRRLVACLILLACCQPSLAGSNPSAPLGTNLNAVNDFSDEFPFVNVMKSARDWIPGNAAGCFDCREPGSNPSCNAPNACPVIINRDADGYATSLEPNQVLTTILHAGGTPGRLPAGNYTLRFDGAGTIQMLGASVVNQTSNEIVFNVASSTGNNIGFRLTAVTVGNHIRNARVLPPGGVCSNDSHRFCDASSPCDAGNTCNAFTSGSVAETQLFHPRFLKNYEPYRLLRFMDWMGTNSSQVSAVADYPTAASAFWGRVPISVLAELGNRLQSDIWINIPHKASNALVDQFATTLRDQFTPDRRVYVEYGNENWNGIFQQNVEIPRQFCPNFADLAVGCQDDGVPGNGIACERNPVTFSLGNAQGPCFQALVRAWGDRSTEIFARFDTAFGSSARNRTVRVIAAQAANADLGRQVLTRTATGQAFTVASKTDVYASAPYFGTEYCTPDSGVNPDTSPAVYASVGAFLDHVEANALPRAVGFMTSSKNMLNTNFPGSGIRHIAYEGGQHFAGIGGFTFNNTCNTIFDAANRNSRMESIYRSYLSSWKLNGDEFTHFYNTGRWGVFGYWGALEFQDQNLSTSPKYQALTGHSTANPCHWPNCTQTGSNVVDPLFGDSFEGSPAPTCTPAQLLVDGGLEASDPNTAANPNWASTSTNFGSAICTSATCPDDAGTALPRTGSAWAWFGGTANAETSTLTQSVQIPSGSPRFLNVFLRRGFVSTPFNAELRVKVDGTTVQTFDEPSSAEAGYTVRSVDLSSFANGATHSIQFEYVNPSGSGKSNFVVDDMSVTCTAGG</sequence>
<dbReference type="OrthoDB" id="7783360at2"/>
<dbReference type="KEGG" id="xba:C7S18_18285"/>
<dbReference type="RefSeq" id="WP_106892923.1">
    <property type="nucleotide sequence ID" value="NZ_CP027860.1"/>
</dbReference>
<accession>A0A2P1PW50</accession>
<evidence type="ECO:0000313" key="2">
    <source>
        <dbReference type="EMBL" id="AVP99004.1"/>
    </source>
</evidence>
<keyword evidence="1" id="KW-0732">Signal</keyword>